<keyword evidence="3" id="KW-1185">Reference proteome</keyword>
<gene>
    <name evidence="2" type="ORF">NDU88_008898</name>
</gene>
<organism evidence="2 3">
    <name type="scientific">Pleurodeles waltl</name>
    <name type="common">Iberian ribbed newt</name>
    <dbReference type="NCBI Taxonomy" id="8319"/>
    <lineage>
        <taxon>Eukaryota</taxon>
        <taxon>Metazoa</taxon>
        <taxon>Chordata</taxon>
        <taxon>Craniata</taxon>
        <taxon>Vertebrata</taxon>
        <taxon>Euteleostomi</taxon>
        <taxon>Amphibia</taxon>
        <taxon>Batrachia</taxon>
        <taxon>Caudata</taxon>
        <taxon>Salamandroidea</taxon>
        <taxon>Salamandridae</taxon>
        <taxon>Pleurodelinae</taxon>
        <taxon>Pleurodeles</taxon>
    </lineage>
</organism>
<evidence type="ECO:0000313" key="2">
    <source>
        <dbReference type="EMBL" id="KAJ1130547.1"/>
    </source>
</evidence>
<protein>
    <submittedName>
        <fullName evidence="2">Uncharacterized protein</fullName>
    </submittedName>
</protein>
<evidence type="ECO:0000256" key="1">
    <source>
        <dbReference type="SAM" id="MobiDB-lite"/>
    </source>
</evidence>
<name>A0AAV7PTF3_PLEWA</name>
<reference evidence="2" key="1">
    <citation type="journal article" date="2022" name="bioRxiv">
        <title>Sequencing and chromosome-scale assembly of the giantPleurodeles waltlgenome.</title>
        <authorList>
            <person name="Brown T."/>
            <person name="Elewa A."/>
            <person name="Iarovenko S."/>
            <person name="Subramanian E."/>
            <person name="Araus A.J."/>
            <person name="Petzold A."/>
            <person name="Susuki M."/>
            <person name="Suzuki K.-i.T."/>
            <person name="Hayashi T."/>
            <person name="Toyoda A."/>
            <person name="Oliveira C."/>
            <person name="Osipova E."/>
            <person name="Leigh N.D."/>
            <person name="Simon A."/>
            <person name="Yun M.H."/>
        </authorList>
    </citation>
    <scope>NUCLEOTIDE SEQUENCE</scope>
    <source>
        <strain evidence="2">20211129_DDA</strain>
        <tissue evidence="2">Liver</tissue>
    </source>
</reference>
<sequence length="96" mass="9877">MLQPCRWQMDPQVCWLGLGAERGVAIAGDCERMTQTLPNGVAHVECPGITGSQATCEACTGARWPGDTTGAEMARPTPEEGSAGLEDCGPGTGGLT</sequence>
<accession>A0AAV7PTF3</accession>
<feature type="region of interest" description="Disordered" evidence="1">
    <location>
        <begin position="67"/>
        <end position="96"/>
    </location>
</feature>
<dbReference type="AlphaFoldDB" id="A0AAV7PTF3"/>
<dbReference type="Proteomes" id="UP001066276">
    <property type="component" value="Chromosome 7"/>
</dbReference>
<evidence type="ECO:0000313" key="3">
    <source>
        <dbReference type="Proteomes" id="UP001066276"/>
    </source>
</evidence>
<proteinExistence type="predicted"/>
<dbReference type="EMBL" id="JANPWB010000011">
    <property type="protein sequence ID" value="KAJ1130547.1"/>
    <property type="molecule type" value="Genomic_DNA"/>
</dbReference>
<comment type="caution">
    <text evidence="2">The sequence shown here is derived from an EMBL/GenBank/DDBJ whole genome shotgun (WGS) entry which is preliminary data.</text>
</comment>